<proteinExistence type="predicted"/>
<dbReference type="PROSITE" id="PS00211">
    <property type="entry name" value="ABC_TRANSPORTER_1"/>
    <property type="match status" value="1"/>
</dbReference>
<dbReference type="AlphaFoldDB" id="A0A9D1HUY7"/>
<accession>A0A9D1HUY7</accession>
<dbReference type="InterPro" id="IPR051309">
    <property type="entry name" value="ABCF_ATPase"/>
</dbReference>
<name>A0A9D1HUY7_9BACT</name>
<evidence type="ECO:0000259" key="4">
    <source>
        <dbReference type="PROSITE" id="PS50893"/>
    </source>
</evidence>
<evidence type="ECO:0000313" key="6">
    <source>
        <dbReference type="Proteomes" id="UP000824087"/>
    </source>
</evidence>
<keyword evidence="2 5" id="KW-0067">ATP-binding</keyword>
<organism evidence="5 6">
    <name type="scientific">Candidatus Fimihabitans intestinipullorum</name>
    <dbReference type="NCBI Taxonomy" id="2840820"/>
    <lineage>
        <taxon>Bacteria</taxon>
        <taxon>Bacillati</taxon>
        <taxon>Mycoplasmatota</taxon>
        <taxon>Mycoplasmatota incertae sedis</taxon>
        <taxon>Candidatus Fimihabitans</taxon>
    </lineage>
</organism>
<sequence length="505" mass="58565">MLEIKDLSIIVNHKYIIKDLSLTLNQKDKLAIIGEEGNGKSTLLKAILGICDYAEVDGIINLKGNRIGYLEQSISNKYLKKTVYEYLFQNDEDYYDKIGDFYRYLEVFQFSDSVLNERVENLSGGEKVKVSILRLLLEDDDILLLDEPTNDLDIETLEWLENFINYTDKPIIYVSHDETLLSHTANMILHLEQINHKTDCRHTLLRSDYDSYVENRLRSIEKQTQVARSERRNYEKQQEKLRQVMQKVEHQQNTITRRDPHGGRLLKKKMHALKSQEKKLMSTSLTEIPDVEEGIHFFFEKVELPRTKVVLKLDIDELKIKEKVLARNVKLEVIGNEHLCIIGKNGVGKSTLMKKIYKELKQREDIKLGYMPQTYDDVLDGDMLVLEFIAPSGNIEDVTKARTMLGNMKFTSDEMTGKIKNLSNGTKAKLLLMKLVLEKCNVLLLDEPTRNVSPLSNPMIRKVLKEYQGAIISISHDRKYMEEVVDTLYVLTKDGLKRIFNENLN</sequence>
<evidence type="ECO:0000256" key="2">
    <source>
        <dbReference type="ARBA" id="ARBA00022840"/>
    </source>
</evidence>
<keyword evidence="1" id="KW-0547">Nucleotide-binding</keyword>
<dbReference type="SUPFAM" id="SSF52540">
    <property type="entry name" value="P-loop containing nucleoside triphosphate hydrolases"/>
    <property type="match status" value="2"/>
</dbReference>
<comment type="caution">
    <text evidence="5">The sequence shown here is derived from an EMBL/GenBank/DDBJ whole genome shotgun (WGS) entry which is preliminary data.</text>
</comment>
<dbReference type="PANTHER" id="PTHR42855">
    <property type="entry name" value="ABC TRANSPORTER ATP-BINDING SUBUNIT"/>
    <property type="match status" value="1"/>
</dbReference>
<protein>
    <submittedName>
        <fullName evidence="5">ABC-F family ATP-binding cassette domain-containing protein</fullName>
    </submittedName>
</protein>
<dbReference type="InterPro" id="IPR017871">
    <property type="entry name" value="ABC_transporter-like_CS"/>
</dbReference>
<dbReference type="InterPro" id="IPR003439">
    <property type="entry name" value="ABC_transporter-like_ATP-bd"/>
</dbReference>
<reference evidence="5" key="1">
    <citation type="submission" date="2020-10" db="EMBL/GenBank/DDBJ databases">
        <authorList>
            <person name="Gilroy R."/>
        </authorList>
    </citation>
    <scope>NUCLEOTIDE SEQUENCE</scope>
    <source>
        <strain evidence="5">CHK197-8231</strain>
    </source>
</reference>
<dbReference type="GO" id="GO:0016887">
    <property type="term" value="F:ATP hydrolysis activity"/>
    <property type="evidence" value="ECO:0007669"/>
    <property type="project" value="InterPro"/>
</dbReference>
<evidence type="ECO:0000256" key="1">
    <source>
        <dbReference type="ARBA" id="ARBA00022741"/>
    </source>
</evidence>
<keyword evidence="3" id="KW-0175">Coiled coil</keyword>
<dbReference type="Gene3D" id="3.40.50.300">
    <property type="entry name" value="P-loop containing nucleotide triphosphate hydrolases"/>
    <property type="match status" value="2"/>
</dbReference>
<dbReference type="InterPro" id="IPR027417">
    <property type="entry name" value="P-loop_NTPase"/>
</dbReference>
<dbReference type="PROSITE" id="PS50893">
    <property type="entry name" value="ABC_TRANSPORTER_2"/>
    <property type="match status" value="1"/>
</dbReference>
<evidence type="ECO:0000313" key="5">
    <source>
        <dbReference type="EMBL" id="HIU22512.1"/>
    </source>
</evidence>
<dbReference type="EMBL" id="DVML01000017">
    <property type="protein sequence ID" value="HIU22512.1"/>
    <property type="molecule type" value="Genomic_DNA"/>
</dbReference>
<gene>
    <name evidence="5" type="ORF">IAD49_02900</name>
</gene>
<dbReference type="SMART" id="SM00382">
    <property type="entry name" value="AAA"/>
    <property type="match status" value="2"/>
</dbReference>
<dbReference type="GO" id="GO:0005524">
    <property type="term" value="F:ATP binding"/>
    <property type="evidence" value="ECO:0007669"/>
    <property type="project" value="UniProtKB-KW"/>
</dbReference>
<feature type="domain" description="ABC transporter" evidence="4">
    <location>
        <begin position="2"/>
        <end position="218"/>
    </location>
</feature>
<dbReference type="Pfam" id="PF00005">
    <property type="entry name" value="ABC_tran"/>
    <property type="match status" value="2"/>
</dbReference>
<reference evidence="5" key="2">
    <citation type="journal article" date="2021" name="PeerJ">
        <title>Extensive microbial diversity within the chicken gut microbiome revealed by metagenomics and culture.</title>
        <authorList>
            <person name="Gilroy R."/>
            <person name="Ravi A."/>
            <person name="Getino M."/>
            <person name="Pursley I."/>
            <person name="Horton D.L."/>
            <person name="Alikhan N.F."/>
            <person name="Baker D."/>
            <person name="Gharbi K."/>
            <person name="Hall N."/>
            <person name="Watson M."/>
            <person name="Adriaenssens E.M."/>
            <person name="Foster-Nyarko E."/>
            <person name="Jarju S."/>
            <person name="Secka A."/>
            <person name="Antonio M."/>
            <person name="Oren A."/>
            <person name="Chaudhuri R.R."/>
            <person name="La Ragione R."/>
            <person name="Hildebrand F."/>
            <person name="Pallen M.J."/>
        </authorList>
    </citation>
    <scope>NUCLEOTIDE SEQUENCE</scope>
    <source>
        <strain evidence="5">CHK197-8231</strain>
    </source>
</reference>
<dbReference type="PANTHER" id="PTHR42855:SF1">
    <property type="entry name" value="ABC TRANSPORTER DOMAIN-CONTAINING PROTEIN"/>
    <property type="match status" value="1"/>
</dbReference>
<feature type="coiled-coil region" evidence="3">
    <location>
        <begin position="217"/>
        <end position="254"/>
    </location>
</feature>
<dbReference type="InterPro" id="IPR003593">
    <property type="entry name" value="AAA+_ATPase"/>
</dbReference>
<dbReference type="Proteomes" id="UP000824087">
    <property type="component" value="Unassembled WGS sequence"/>
</dbReference>
<evidence type="ECO:0000256" key="3">
    <source>
        <dbReference type="SAM" id="Coils"/>
    </source>
</evidence>